<dbReference type="RefSeq" id="WP_103915577.1">
    <property type="nucleotide sequence ID" value="NZ_FNUV01000003.1"/>
</dbReference>
<reference evidence="2 3" key="1">
    <citation type="submission" date="2016-10" db="EMBL/GenBank/DDBJ databases">
        <authorList>
            <person name="de Groot N.N."/>
        </authorList>
    </citation>
    <scope>NUCLEOTIDE SEQUENCE [LARGE SCALE GENOMIC DNA]</scope>
    <source>
        <strain evidence="2 3">AR32</strain>
    </source>
</reference>
<gene>
    <name evidence="2" type="ORF">SAMN05216354_1529</name>
</gene>
<evidence type="ECO:0000313" key="3">
    <source>
        <dbReference type="Proteomes" id="UP000236735"/>
    </source>
</evidence>
<name>A0A1H5UM97_XYLRU</name>
<sequence>MEYIIQQDLFGGKDAFDQHEFFEKCDVETLGNLLAQGVRLAFASLSDEDLIDSDSTKSKVLHERVYRYVKDCINQSTLYKEISFPDNNANNQRLLFCYNDYVFIFKKAGASTNEDSGVTIAINEQSHSQHILIVEYTVDRMWTEIMSIRIIYRILGDTKFVYSIPLADALYIEQGFDGPEDPTPITPILKNSQKKVGDGTSK</sequence>
<evidence type="ECO:0000256" key="1">
    <source>
        <dbReference type="SAM" id="MobiDB-lite"/>
    </source>
</evidence>
<evidence type="ECO:0000313" key="2">
    <source>
        <dbReference type="EMBL" id="SEF75531.1"/>
    </source>
</evidence>
<feature type="region of interest" description="Disordered" evidence="1">
    <location>
        <begin position="182"/>
        <end position="202"/>
    </location>
</feature>
<protein>
    <submittedName>
        <fullName evidence="2">Uncharacterized protein</fullName>
    </submittedName>
</protein>
<organism evidence="2 3">
    <name type="scientific">Xylanibacter ruminicola</name>
    <name type="common">Prevotella ruminicola</name>
    <dbReference type="NCBI Taxonomy" id="839"/>
    <lineage>
        <taxon>Bacteria</taxon>
        <taxon>Pseudomonadati</taxon>
        <taxon>Bacteroidota</taxon>
        <taxon>Bacteroidia</taxon>
        <taxon>Bacteroidales</taxon>
        <taxon>Prevotellaceae</taxon>
        <taxon>Xylanibacter</taxon>
    </lineage>
</organism>
<accession>A0A1H5UM97</accession>
<proteinExistence type="predicted"/>
<dbReference type="Proteomes" id="UP000236735">
    <property type="component" value="Unassembled WGS sequence"/>
</dbReference>
<dbReference type="AlphaFoldDB" id="A0A1H5UM97"/>
<dbReference type="EMBL" id="FNUV01000003">
    <property type="protein sequence ID" value="SEF75531.1"/>
    <property type="molecule type" value="Genomic_DNA"/>
</dbReference>